<dbReference type="InterPro" id="IPR042197">
    <property type="entry name" value="Apaf_helical"/>
</dbReference>
<dbReference type="InterPro" id="IPR056789">
    <property type="entry name" value="LRR_R13L1-DRL21"/>
</dbReference>
<keyword evidence="1" id="KW-0433">Leucine-rich repeat</keyword>
<organism evidence="10 11">
    <name type="scientific">Quercus lobata</name>
    <name type="common">Valley oak</name>
    <dbReference type="NCBI Taxonomy" id="97700"/>
    <lineage>
        <taxon>Eukaryota</taxon>
        <taxon>Viridiplantae</taxon>
        <taxon>Streptophyta</taxon>
        <taxon>Embryophyta</taxon>
        <taxon>Tracheophyta</taxon>
        <taxon>Spermatophyta</taxon>
        <taxon>Magnoliopsida</taxon>
        <taxon>eudicotyledons</taxon>
        <taxon>Gunneridae</taxon>
        <taxon>Pentapetalae</taxon>
        <taxon>rosids</taxon>
        <taxon>fabids</taxon>
        <taxon>Fagales</taxon>
        <taxon>Fagaceae</taxon>
        <taxon>Quercus</taxon>
    </lineage>
</organism>
<dbReference type="PRINTS" id="PR00364">
    <property type="entry name" value="DISEASERSIST"/>
</dbReference>
<dbReference type="GO" id="GO:0051707">
    <property type="term" value="P:response to other organism"/>
    <property type="evidence" value="ECO:0007669"/>
    <property type="project" value="UniProtKB-ARBA"/>
</dbReference>
<dbReference type="Gramene" id="QL05p088589:mrna">
    <property type="protein sequence ID" value="QL05p088589:mrna"/>
    <property type="gene ID" value="QL05p088589"/>
</dbReference>
<feature type="domain" description="Disease resistance N-terminal" evidence="7">
    <location>
        <begin position="12"/>
        <end position="95"/>
    </location>
</feature>
<dbReference type="Pfam" id="PF25019">
    <property type="entry name" value="LRR_R13L1-DRL21"/>
    <property type="match status" value="1"/>
</dbReference>
<dbReference type="OMA" id="EREPEMT"/>
<dbReference type="GO" id="GO:0005524">
    <property type="term" value="F:ATP binding"/>
    <property type="evidence" value="ECO:0007669"/>
    <property type="project" value="UniProtKB-KW"/>
</dbReference>
<dbReference type="InterPro" id="IPR058922">
    <property type="entry name" value="WHD_DRP"/>
</dbReference>
<accession>A0A7N2LTN2</accession>
<dbReference type="Gene3D" id="1.10.8.430">
    <property type="entry name" value="Helical domain of apoptotic protease-activating factors"/>
    <property type="match status" value="1"/>
</dbReference>
<keyword evidence="2" id="KW-0677">Repeat</keyword>
<evidence type="ECO:0000256" key="1">
    <source>
        <dbReference type="ARBA" id="ARBA00022614"/>
    </source>
</evidence>
<feature type="domain" description="NB-ARC" evidence="6">
    <location>
        <begin position="208"/>
        <end position="368"/>
    </location>
</feature>
<dbReference type="FunFam" id="3.40.50.300:FF:001091">
    <property type="entry name" value="Probable disease resistance protein At1g61300"/>
    <property type="match status" value="1"/>
</dbReference>
<evidence type="ECO:0000313" key="11">
    <source>
        <dbReference type="Proteomes" id="UP000594261"/>
    </source>
</evidence>
<evidence type="ECO:0008006" key="12">
    <source>
        <dbReference type="Google" id="ProtNLM"/>
    </source>
</evidence>
<keyword evidence="4" id="KW-0611">Plant defense</keyword>
<evidence type="ECO:0000259" key="9">
    <source>
        <dbReference type="Pfam" id="PF25019"/>
    </source>
</evidence>
<dbReference type="InParanoid" id="A0A7N2LTN2"/>
<reference evidence="10" key="2">
    <citation type="submission" date="2021-01" db="UniProtKB">
        <authorList>
            <consortium name="EnsemblPlants"/>
        </authorList>
    </citation>
    <scope>IDENTIFICATION</scope>
</reference>
<feature type="domain" description="Disease resistance protein winged helix" evidence="8">
    <location>
        <begin position="452"/>
        <end position="524"/>
    </location>
</feature>
<keyword evidence="5" id="KW-0067">ATP-binding</keyword>
<dbReference type="SUPFAM" id="SSF52058">
    <property type="entry name" value="L domain-like"/>
    <property type="match status" value="1"/>
</dbReference>
<dbReference type="Gene3D" id="1.20.5.4130">
    <property type="match status" value="1"/>
</dbReference>
<evidence type="ECO:0000256" key="5">
    <source>
        <dbReference type="ARBA" id="ARBA00022840"/>
    </source>
</evidence>
<proteinExistence type="predicted"/>
<name>A0A7N2LTN2_QUELO</name>
<evidence type="ECO:0000259" key="8">
    <source>
        <dbReference type="Pfam" id="PF23559"/>
    </source>
</evidence>
<evidence type="ECO:0000256" key="2">
    <source>
        <dbReference type="ARBA" id="ARBA00022737"/>
    </source>
</evidence>
<evidence type="ECO:0000259" key="7">
    <source>
        <dbReference type="Pfam" id="PF18052"/>
    </source>
</evidence>
<evidence type="ECO:0000256" key="4">
    <source>
        <dbReference type="ARBA" id="ARBA00022821"/>
    </source>
</evidence>
<protein>
    <recommendedName>
        <fullName evidence="12">Disease resistance protein RGA3</fullName>
    </recommendedName>
</protein>
<evidence type="ECO:0000256" key="3">
    <source>
        <dbReference type="ARBA" id="ARBA00022741"/>
    </source>
</evidence>
<dbReference type="InterPro" id="IPR002182">
    <property type="entry name" value="NB-ARC"/>
</dbReference>
<dbReference type="PANTHER" id="PTHR36766:SF45">
    <property type="entry name" value="NB-ARC DOMAIN-CONTAINING PROTEIN"/>
    <property type="match status" value="1"/>
</dbReference>
<dbReference type="InterPro" id="IPR032675">
    <property type="entry name" value="LRR_dom_sf"/>
</dbReference>
<evidence type="ECO:0000259" key="6">
    <source>
        <dbReference type="Pfam" id="PF00931"/>
    </source>
</evidence>
<dbReference type="Gene3D" id="1.10.10.10">
    <property type="entry name" value="Winged helix-like DNA-binding domain superfamily/Winged helix DNA-binding domain"/>
    <property type="match status" value="1"/>
</dbReference>
<dbReference type="EnsemblPlants" id="QL05p088589:mrna">
    <property type="protein sequence ID" value="QL05p088589:mrna"/>
    <property type="gene ID" value="QL05p088589"/>
</dbReference>
<dbReference type="AlphaFoldDB" id="A0A7N2LTN2"/>
<dbReference type="Pfam" id="PF18052">
    <property type="entry name" value="Rx_N"/>
    <property type="match status" value="1"/>
</dbReference>
<dbReference type="InterPro" id="IPR036388">
    <property type="entry name" value="WH-like_DNA-bd_sf"/>
</dbReference>
<dbReference type="Proteomes" id="UP000594261">
    <property type="component" value="Chromosome 5"/>
</dbReference>
<dbReference type="PANTHER" id="PTHR36766">
    <property type="entry name" value="PLANT BROAD-SPECTRUM MILDEW RESISTANCE PROTEIN RPW8"/>
    <property type="match status" value="1"/>
</dbReference>
<feature type="domain" description="R13L1/DRL21-like LRR repeat region" evidence="9">
    <location>
        <begin position="711"/>
        <end position="852"/>
    </location>
</feature>
<dbReference type="Pfam" id="PF23559">
    <property type="entry name" value="WHD_DRP"/>
    <property type="match status" value="1"/>
</dbReference>
<dbReference type="InterPro" id="IPR041118">
    <property type="entry name" value="Rx_N"/>
</dbReference>
<dbReference type="SUPFAM" id="SSF52540">
    <property type="entry name" value="P-loop containing nucleoside triphosphate hydrolases"/>
    <property type="match status" value="1"/>
</dbReference>
<dbReference type="Pfam" id="PF00931">
    <property type="entry name" value="NB-ARC"/>
    <property type="match status" value="1"/>
</dbReference>
<dbReference type="GO" id="GO:0043531">
    <property type="term" value="F:ADP binding"/>
    <property type="evidence" value="ECO:0007669"/>
    <property type="project" value="InterPro"/>
</dbReference>
<dbReference type="EMBL" id="LRBV02000005">
    <property type="status" value="NOT_ANNOTATED_CDS"/>
    <property type="molecule type" value="Genomic_DNA"/>
</dbReference>
<dbReference type="Gene3D" id="3.40.50.300">
    <property type="entry name" value="P-loop containing nucleotide triphosphate hydrolases"/>
    <property type="match status" value="1"/>
</dbReference>
<dbReference type="FunFam" id="1.10.10.10:FF:000322">
    <property type="entry name" value="Probable disease resistance protein At1g63360"/>
    <property type="match status" value="1"/>
</dbReference>
<evidence type="ECO:0000313" key="10">
    <source>
        <dbReference type="EnsemblPlants" id="QL05p088589:mrna"/>
    </source>
</evidence>
<dbReference type="InterPro" id="IPR027417">
    <property type="entry name" value="P-loop_NTPase"/>
</dbReference>
<keyword evidence="3" id="KW-0547">Nucleotide-binding</keyword>
<dbReference type="GO" id="GO:0006952">
    <property type="term" value="P:defense response"/>
    <property type="evidence" value="ECO:0007669"/>
    <property type="project" value="UniProtKB-KW"/>
</dbReference>
<reference evidence="10 11" key="1">
    <citation type="journal article" date="2016" name="G3 (Bethesda)">
        <title>First Draft Assembly and Annotation of the Genome of a California Endemic Oak Quercus lobata Nee (Fagaceae).</title>
        <authorList>
            <person name="Sork V.L."/>
            <person name="Fitz-Gibbon S.T."/>
            <person name="Puiu D."/>
            <person name="Crepeau M."/>
            <person name="Gugger P.F."/>
            <person name="Sherman R."/>
            <person name="Stevens K."/>
            <person name="Langley C.H."/>
            <person name="Pellegrini M."/>
            <person name="Salzberg S.L."/>
        </authorList>
    </citation>
    <scope>NUCLEOTIDE SEQUENCE [LARGE SCALE GENOMIC DNA]</scope>
    <source>
        <strain evidence="10 11">cv. SW786</strain>
    </source>
</reference>
<dbReference type="Gene3D" id="3.80.10.10">
    <property type="entry name" value="Ribonuclease Inhibitor"/>
    <property type="match status" value="1"/>
</dbReference>
<keyword evidence="11" id="KW-1185">Reference proteome</keyword>
<sequence>MADALLSLATDLLKQLGTIAVQQAQQEINLIVGVDEEIEKLSNSFKIVQALLNDAEERQLTEAAVKLWLDQLRDVYYMMDDVLDEWNTARIKSETQKEEERAVINNNPAALKKKKVPCSFFPSLSCCFRQVDNLSLRREIGHKVENLKQTLDNILKDKVTYGFDLTRHSHVEVERPTTTSFVDVSDIIGRDNYRDELLSNLLGVGSQEERNPRVISLVGMGGIGKSTLAQLAYNHSKIQAHFEVKIWICVSDPFDQCKVAKAIIQEIDPKHESLNKVTEFQTLLREINDLIGEKRFFLVLDDVWTDDFTKWESFRKVLKCGAQGSRILVTTRKNRVAEMMESSHTINLGVLSLDDCWLMFSKIAFSNKDIHQRMDLEELGKKLANKCKGLPLAAKTLGIHMRGKRSKEEWERVLHNNLWEVEDIEKGLLGPLLLSYNELSLSEKQCFLCCVVFEKDHEFDRLELIVHWMAQGYINSKGNMEMEEIAEEYFQKLAMCSFFQDFKKDENDGRIESCKMHDIVHDFAQSMTKDVCLTSKGDEEVNINFKRARQLSLEVKEIFPESIYEAKNLRFLKLDLMSSEIVQPKLFDNLTCLRTLHLEGRSILELPNEVEKLTHLRLLKLSCQEIEELPESICNLCNLQSLDVSWCWALEKLPQGIGKLINLRHLLLEDEALAEFRIKSFPKGIGRLTCLKTLTYFPVGGKGEEICKSGELEHLNHIQGKLQIVGLSNVVDFGAIENTLKKKKDLRDLVLRFNTLGVHLVVYALKQEEETEEERRGRKMEKDVAILNALEPPPRLENLAIGFSYKGTTMCPNWMMSKLTYLKTLALGHCPNLEQLPPLGKLPLLEVLLISEAPMIRKMHDDVVEVDKIEDSNHEEDDGAGFEADEPVVEINIDAGDL</sequence>